<protein>
    <submittedName>
        <fullName evidence="1">Uncharacterized protein</fullName>
    </submittedName>
</protein>
<gene>
    <name evidence="1" type="ORF">PCOR1329_LOCUS17120</name>
</gene>
<evidence type="ECO:0000313" key="2">
    <source>
        <dbReference type="Proteomes" id="UP001189429"/>
    </source>
</evidence>
<reference evidence="1" key="1">
    <citation type="submission" date="2023-10" db="EMBL/GenBank/DDBJ databases">
        <authorList>
            <person name="Chen Y."/>
            <person name="Shah S."/>
            <person name="Dougan E. K."/>
            <person name="Thang M."/>
            <person name="Chan C."/>
        </authorList>
    </citation>
    <scope>NUCLEOTIDE SEQUENCE [LARGE SCALE GENOMIC DNA]</scope>
</reference>
<keyword evidence="2" id="KW-1185">Reference proteome</keyword>
<organism evidence="1 2">
    <name type="scientific">Prorocentrum cordatum</name>
    <dbReference type="NCBI Taxonomy" id="2364126"/>
    <lineage>
        <taxon>Eukaryota</taxon>
        <taxon>Sar</taxon>
        <taxon>Alveolata</taxon>
        <taxon>Dinophyceae</taxon>
        <taxon>Prorocentrales</taxon>
        <taxon>Prorocentraceae</taxon>
        <taxon>Prorocentrum</taxon>
    </lineage>
</organism>
<dbReference type="Proteomes" id="UP001189429">
    <property type="component" value="Unassembled WGS sequence"/>
</dbReference>
<evidence type="ECO:0000313" key="1">
    <source>
        <dbReference type="EMBL" id="CAK0813059.1"/>
    </source>
</evidence>
<dbReference type="EMBL" id="CAUYUJ010005283">
    <property type="protein sequence ID" value="CAK0813059.1"/>
    <property type="molecule type" value="Genomic_DNA"/>
</dbReference>
<sequence length="360" mass="38956">MCRATCIPGAADPADVDPEAWSCRELGERSGGRPVGPEECRGAHDNCMASRCCKDPRDPGFACFTKNDTFARCMPECAPGPQYFDLDNGDPWSCHQVGAAALSTVGNWTETNCSGDADDCRESRCCATSGLQCYEVGGKSARCFASCPQEGGSPCTELGYRTPPPPTELPSGPLGGRVGRWVKDSCSKDGEDCSGTSCCVSGGMQCYEKDSAHATCADECHANSTWSCKKLGTRSWGLAVVGYPSLFCVTFLRVDSYEPALVEYQWKKSAGIFSCDNFSIFADRVTTIAGRETLETPSMEVEVTRDGTAGNAGIFMRAWEMLFTEGSLWDHDWTVKADPDAVLLPDRLRRRLEPLTDHPA</sequence>
<proteinExistence type="predicted"/>
<comment type="caution">
    <text evidence="1">The sequence shown here is derived from an EMBL/GenBank/DDBJ whole genome shotgun (WGS) entry which is preliminary data.</text>
</comment>
<name>A0ABN9R2T4_9DINO</name>
<accession>A0ABN9R2T4</accession>